<evidence type="ECO:0000256" key="2">
    <source>
        <dbReference type="ARBA" id="ARBA00022737"/>
    </source>
</evidence>
<keyword evidence="1" id="KW-0479">Metal-binding</keyword>
<dbReference type="PANTHER" id="PTHR47166">
    <property type="entry name" value="ZINC FINGER PROTEIN 831"/>
    <property type="match status" value="1"/>
</dbReference>
<dbReference type="FunFam" id="3.30.160.60:FF:000710">
    <property type="entry name" value="Zinc finger protein 768"/>
    <property type="match status" value="1"/>
</dbReference>
<feature type="compositionally biased region" description="Polar residues" evidence="6">
    <location>
        <begin position="669"/>
        <end position="686"/>
    </location>
</feature>
<keyword evidence="3 5" id="KW-0863">Zinc-finger</keyword>
<feature type="compositionally biased region" description="Polar residues" evidence="6">
    <location>
        <begin position="220"/>
        <end position="237"/>
    </location>
</feature>
<dbReference type="SMART" id="SM00355">
    <property type="entry name" value="ZnF_C2H2"/>
    <property type="match status" value="2"/>
</dbReference>
<name>A0A3M0J4Y3_HIRRU</name>
<feature type="region of interest" description="Disordered" evidence="6">
    <location>
        <begin position="746"/>
        <end position="769"/>
    </location>
</feature>
<dbReference type="InterPro" id="IPR013087">
    <property type="entry name" value="Znf_C2H2_type"/>
</dbReference>
<feature type="region of interest" description="Disordered" evidence="6">
    <location>
        <begin position="653"/>
        <end position="723"/>
    </location>
</feature>
<feature type="compositionally biased region" description="Polar residues" evidence="6">
    <location>
        <begin position="274"/>
        <end position="283"/>
    </location>
</feature>
<feature type="region of interest" description="Disordered" evidence="6">
    <location>
        <begin position="1590"/>
        <end position="1654"/>
    </location>
</feature>
<evidence type="ECO:0000256" key="1">
    <source>
        <dbReference type="ARBA" id="ARBA00022723"/>
    </source>
</evidence>
<feature type="region of interest" description="Disordered" evidence="6">
    <location>
        <begin position="1443"/>
        <end position="1462"/>
    </location>
</feature>
<feature type="compositionally biased region" description="Polar residues" evidence="6">
    <location>
        <begin position="195"/>
        <end position="207"/>
    </location>
</feature>
<feature type="region of interest" description="Disordered" evidence="6">
    <location>
        <begin position="789"/>
        <end position="820"/>
    </location>
</feature>
<feature type="domain" description="C2H2-type" evidence="7">
    <location>
        <begin position="172"/>
        <end position="201"/>
    </location>
</feature>
<feature type="region of interest" description="Disordered" evidence="6">
    <location>
        <begin position="915"/>
        <end position="934"/>
    </location>
</feature>
<dbReference type="EMBL" id="QRBI01000184">
    <property type="protein sequence ID" value="RMB95852.1"/>
    <property type="molecule type" value="Genomic_DNA"/>
</dbReference>
<dbReference type="InterPro" id="IPR036236">
    <property type="entry name" value="Znf_C2H2_sf"/>
</dbReference>
<feature type="compositionally biased region" description="Polar residues" evidence="6">
    <location>
        <begin position="1610"/>
        <end position="1624"/>
    </location>
</feature>
<gene>
    <name evidence="8" type="ORF">DUI87_27966</name>
</gene>
<dbReference type="PROSITE" id="PS50157">
    <property type="entry name" value="ZINC_FINGER_C2H2_2"/>
    <property type="match status" value="2"/>
</dbReference>
<keyword evidence="9" id="KW-1185">Reference proteome</keyword>
<comment type="caution">
    <text evidence="8">The sequence shown here is derived from an EMBL/GenBank/DDBJ whole genome shotgun (WGS) entry which is preliminary data.</text>
</comment>
<evidence type="ECO:0000256" key="5">
    <source>
        <dbReference type="PROSITE-ProRule" id="PRU00042"/>
    </source>
</evidence>
<dbReference type="PANTHER" id="PTHR47166:SF1">
    <property type="entry name" value="ZINC FINGER PROTEIN 831"/>
    <property type="match status" value="1"/>
</dbReference>
<evidence type="ECO:0000256" key="6">
    <source>
        <dbReference type="SAM" id="MobiDB-lite"/>
    </source>
</evidence>
<organism evidence="8 9">
    <name type="scientific">Hirundo rustica rustica</name>
    <dbReference type="NCBI Taxonomy" id="333673"/>
    <lineage>
        <taxon>Eukaryota</taxon>
        <taxon>Metazoa</taxon>
        <taxon>Chordata</taxon>
        <taxon>Craniata</taxon>
        <taxon>Vertebrata</taxon>
        <taxon>Euteleostomi</taxon>
        <taxon>Archelosauria</taxon>
        <taxon>Archosauria</taxon>
        <taxon>Dinosauria</taxon>
        <taxon>Saurischia</taxon>
        <taxon>Theropoda</taxon>
        <taxon>Coelurosauria</taxon>
        <taxon>Aves</taxon>
        <taxon>Neognathae</taxon>
        <taxon>Neoaves</taxon>
        <taxon>Telluraves</taxon>
        <taxon>Australaves</taxon>
        <taxon>Passeriformes</taxon>
        <taxon>Sylvioidea</taxon>
        <taxon>Hirundinidae</taxon>
        <taxon>Hirundo</taxon>
    </lineage>
</organism>
<evidence type="ECO:0000256" key="3">
    <source>
        <dbReference type="ARBA" id="ARBA00022771"/>
    </source>
</evidence>
<sequence length="1740" mass="189558">MSTWQPDPGMEAQKPPGAVAAAADPGPGPSPRGSSGPQALPQPLYLKALTIPLFQPVQPGCFQPHGPLVTGRSCVHLDGSSVPLILNPLLPAEGTEQPQPLFQKQLGQSLTLSIVSTLPVLSPPSSCGNASIGSPGKSKRSGKYICKHCGRDCLKPSVLEKHIRSHTGERPFPCTTCGIAFKTQSNLYKHRRTQTHVNNTRLPSDSEISGGPEQNERSAESTTSPQGSNVLSSTSEDQGTHIKQRSSETSAATGTKKPHELSLPVTSSSSAASENQETTNWSLSSKAIQGVPEREPQILSSPGALPNGPCLRKKVQEQRTLTANKHIQLQRQQATSSEKQWDYKPLECKLKKCESTDSGYLSRSDSTEQQMTSSSPLHSLYEHSTELENETAFSSPRCASGSTARPEAADKATASILEKKRLEEHISKLISHNKSVVDDTQLDNVRPRKTVLSKQGSIDLPMPYTYKDSFHFDIRTCDVNRKKNLSLCSAKSTFAPLEKCKPMFFHSVPTQFSTTIDTVPVTRSNSLPVVEGARMLRDKPGCSKPLSLTKQSVNTGTAGLLPSNDLAANSVDFPNSHPRALVRQTAVDDLPLSNVADHPSLSEELKGTKKLGAGEVIGAKNKKHNQRKLRMFSQEKWQMYGDETFKKIYQKMKSSQNSKKTKQRENKITDITSLTPNSRESASSTEITEERDGRSSASDSPSSLVTAASTTGKSGTSADGNHVLQNVSSEETADRVSNLMETSHSLTAGAVSSQTSPERGGSDTEICTAGSSTLLAPSSGELRLQNPECQLSSHGRDDDCLPVQSSNWEKPSPGKESSAFELDCKNTSHNYGNHHGTTESVQHGLTPPWVHCNNRETAGKSQTLPSERKKLKFEVEKTQNVISVSCPSPSSETTAVSEAERGHCSGTQCLSTGPMEFSSKGEEGKSSTGINEATGGTEDVEYRRTIKLPTQALNYSDINLLSHPAGISRASMVRFLGSELRGSDSNSFALHNATDGNDKTHLVKTGAKVPLPHDNAVDVSSKSHHLESDHLSPVPQQNAFSPKYILKLPQDKRASDLSPLHRFELEMTPGTPVTDTLTTPPCSSSCTSLYSHCSDVVWSPLKSEVRQKAGKGEIQWNLHTNWKTPGFCSPVNSETTNILATAEDTFHNQNFKQQDIGREDWKNKQNKNKFNYQRQTEEKWMGKSTCSTQTPKKKICFTSVYTSGFFISADIKDERKALNHLCSGSDSLIKTSVSSKGAEPAILGWDRAGSPRILKDTPPPLQDLQHSQSSRDNPTYFCHSFGTFYCHTLSTHCKGFPVLPHNNRTSFSGTSPVPGSRSTFPSLSAEPRLTWCCLSRSLPLPWEQSGNAASAHPSMHTWDKEPSRECTLSKYDISIFKMRNISKTVAYGLTNTSLKTLVSSFSKGHQMQELSSAGPGGSFKNISEQKKKTVVCKKEKLSTNKLKKSHKQKRIKVTPKCDDEQDISGQIREQPRTNASVQNITAPLGIAVTAHSFSSTVDTSLQEFSRDVAICCWVTQPLVLQPSLPGQSRPSLRSDAVPASFGSRPEFTNTGMGDQPDSTNPEAAAPLSLHSGASQENILRVESKSQIFGISDPVSQASGREKAPSEENTRSPPTENSAPSSQPGCSRLFGSQAESVPETVTRAQLPGREHSQRANLSQHLLELHGSADKNRSHLQPSPYGTATATFKKPPITLRSPEFKSYSATPPKTYKKRGLEMMRKQTRVEYDDTSSDDEDRLVIEI</sequence>
<feature type="region of interest" description="Disordered" evidence="6">
    <location>
        <begin position="391"/>
        <end position="411"/>
    </location>
</feature>
<evidence type="ECO:0000313" key="8">
    <source>
        <dbReference type="EMBL" id="RMB95852.1"/>
    </source>
</evidence>
<evidence type="ECO:0000256" key="4">
    <source>
        <dbReference type="ARBA" id="ARBA00022833"/>
    </source>
</evidence>
<dbReference type="PROSITE" id="PS00028">
    <property type="entry name" value="ZINC_FINGER_C2H2_1"/>
    <property type="match status" value="2"/>
</dbReference>
<feature type="compositionally biased region" description="Low complexity" evidence="6">
    <location>
        <begin position="695"/>
        <end position="720"/>
    </location>
</feature>
<feature type="region of interest" description="Disordered" evidence="6">
    <location>
        <begin position="357"/>
        <end position="377"/>
    </location>
</feature>
<dbReference type="GO" id="GO:0008270">
    <property type="term" value="F:zinc ion binding"/>
    <property type="evidence" value="ECO:0007669"/>
    <property type="project" value="UniProtKB-KW"/>
</dbReference>
<feature type="compositionally biased region" description="Polar residues" evidence="6">
    <location>
        <begin position="746"/>
        <end position="757"/>
    </location>
</feature>
<dbReference type="OrthoDB" id="6077919at2759"/>
<feature type="region of interest" description="Disordered" evidence="6">
    <location>
        <begin position="193"/>
        <end position="283"/>
    </location>
</feature>
<feature type="region of interest" description="Disordered" evidence="6">
    <location>
        <begin position="1523"/>
        <end position="1566"/>
    </location>
</feature>
<feature type="compositionally biased region" description="Polar residues" evidence="6">
    <location>
        <begin position="1546"/>
        <end position="1561"/>
    </location>
</feature>
<accession>A0A3M0J4Y3</accession>
<reference evidence="8 9" key="1">
    <citation type="submission" date="2018-07" db="EMBL/GenBank/DDBJ databases">
        <title>A high quality draft genome assembly of the barn swallow (H. rustica rustica).</title>
        <authorList>
            <person name="Formenti G."/>
            <person name="Chiara M."/>
            <person name="Poveda L."/>
            <person name="Francoijs K.-J."/>
            <person name="Bonisoli-Alquati A."/>
            <person name="Canova L."/>
            <person name="Gianfranceschi L."/>
            <person name="Horner D.S."/>
            <person name="Saino N."/>
        </authorList>
    </citation>
    <scope>NUCLEOTIDE SEQUENCE [LARGE SCALE GENOMIC DNA]</scope>
    <source>
        <strain evidence="8">Chelidonia</strain>
        <tissue evidence="8">Blood</tissue>
    </source>
</reference>
<keyword evidence="2" id="KW-0677">Repeat</keyword>
<proteinExistence type="predicted"/>
<evidence type="ECO:0000313" key="9">
    <source>
        <dbReference type="Proteomes" id="UP000269221"/>
    </source>
</evidence>
<evidence type="ECO:0000259" key="7">
    <source>
        <dbReference type="PROSITE" id="PS50157"/>
    </source>
</evidence>
<feature type="compositionally biased region" description="Polar residues" evidence="6">
    <location>
        <begin position="886"/>
        <end position="896"/>
    </location>
</feature>
<keyword evidence="4" id="KW-0862">Zinc</keyword>
<feature type="compositionally biased region" description="Basic and acidic residues" evidence="6">
    <location>
        <begin position="1599"/>
        <end position="1609"/>
    </location>
</feature>
<feature type="region of interest" description="Disordered" evidence="6">
    <location>
        <begin position="886"/>
        <end position="910"/>
    </location>
</feature>
<dbReference type="Gene3D" id="3.30.160.60">
    <property type="entry name" value="Classic Zinc Finger"/>
    <property type="match status" value="2"/>
</dbReference>
<protein>
    <recommendedName>
        <fullName evidence="7">C2H2-type domain-containing protein</fullName>
    </recommendedName>
</protein>
<feature type="compositionally biased region" description="Low complexity" evidence="6">
    <location>
        <begin position="15"/>
        <end position="37"/>
    </location>
</feature>
<dbReference type="Proteomes" id="UP000269221">
    <property type="component" value="Unassembled WGS sequence"/>
</dbReference>
<feature type="region of interest" description="Disordered" evidence="6">
    <location>
        <begin position="1"/>
        <end position="40"/>
    </location>
</feature>
<feature type="domain" description="C2H2-type" evidence="7">
    <location>
        <begin position="144"/>
        <end position="171"/>
    </location>
</feature>
<dbReference type="SUPFAM" id="SSF57667">
    <property type="entry name" value="beta-beta-alpha zinc fingers"/>
    <property type="match status" value="1"/>
</dbReference>
<dbReference type="STRING" id="333673.A0A3M0J4Y3"/>
<feature type="compositionally biased region" description="Basic residues" evidence="6">
    <location>
        <begin position="1443"/>
        <end position="1453"/>
    </location>
</feature>